<gene>
    <name evidence="1" type="ORF">BK672_02275</name>
</gene>
<organism evidence="1 2">
    <name type="scientific">Pseudomonas fluorescens</name>
    <dbReference type="NCBI Taxonomy" id="294"/>
    <lineage>
        <taxon>Bacteria</taxon>
        <taxon>Pseudomonadati</taxon>
        <taxon>Pseudomonadota</taxon>
        <taxon>Gammaproteobacteria</taxon>
        <taxon>Pseudomonadales</taxon>
        <taxon>Pseudomonadaceae</taxon>
        <taxon>Pseudomonas</taxon>
    </lineage>
</organism>
<comment type="caution">
    <text evidence="1">The sequence shown here is derived from an EMBL/GenBank/DDBJ whole genome shotgun (WGS) entry which is preliminary data.</text>
</comment>
<evidence type="ECO:0000313" key="2">
    <source>
        <dbReference type="Proteomes" id="UP000283650"/>
    </source>
</evidence>
<dbReference type="AlphaFoldDB" id="A0A423NFZ4"/>
<proteinExistence type="predicted"/>
<dbReference type="EMBL" id="MOBY01000002">
    <property type="protein sequence ID" value="RON97142.1"/>
    <property type="molecule type" value="Genomic_DNA"/>
</dbReference>
<name>A0A423NFZ4_PSEFL</name>
<protein>
    <submittedName>
        <fullName evidence="1">Uncharacterized protein</fullName>
    </submittedName>
</protein>
<evidence type="ECO:0000313" key="1">
    <source>
        <dbReference type="EMBL" id="RON97142.1"/>
    </source>
</evidence>
<accession>A0A423NFZ4</accession>
<reference evidence="1 2" key="1">
    <citation type="submission" date="2016-10" db="EMBL/GenBank/DDBJ databases">
        <title>Comparative genome analysis of multiple Pseudomonas spp. focuses on biocontrol and plant growth promoting traits.</title>
        <authorList>
            <person name="Tao X.-Y."/>
            <person name="Taylor C.G."/>
        </authorList>
    </citation>
    <scope>NUCLEOTIDE SEQUENCE [LARGE SCALE GENOMIC DNA]</scope>
    <source>
        <strain evidence="1 2">2F9</strain>
    </source>
</reference>
<sequence>MQRALTTLASLRQLTDGWAGYESRKPDDRSIKEAEAFACKVLNTPLILEPIISSATDGEVSFFWESSHITLDLGFYGDGSFSFYAKTEDGDEFFGDNYSLDSELPQKIFEHLKMA</sequence>
<dbReference type="Proteomes" id="UP000283650">
    <property type="component" value="Unassembled WGS sequence"/>
</dbReference>